<feature type="transmembrane region" description="Helical" evidence="12 13">
    <location>
        <begin position="457"/>
        <end position="477"/>
    </location>
</feature>
<feature type="transmembrane region" description="Helical" evidence="12 13">
    <location>
        <begin position="216"/>
        <end position="232"/>
    </location>
</feature>
<name>A0A261Y3G6_9FUNG</name>
<evidence type="ECO:0000256" key="15">
    <source>
        <dbReference type="SAM" id="MobiDB-lite"/>
    </source>
</evidence>
<evidence type="ECO:0000256" key="3">
    <source>
        <dbReference type="ARBA" id="ARBA00022603"/>
    </source>
</evidence>
<feature type="coiled-coil region" evidence="14">
    <location>
        <begin position="629"/>
        <end position="659"/>
    </location>
</feature>
<dbReference type="PANTHER" id="PTHR32138:SF0">
    <property type="entry name" value="PHOSPHATIDYLETHANOLAMINE N-METHYLTRANSFERASE"/>
    <property type="match status" value="1"/>
</dbReference>
<dbReference type="GO" id="GO:0032541">
    <property type="term" value="C:cortical endoplasmic reticulum"/>
    <property type="evidence" value="ECO:0007669"/>
    <property type="project" value="EnsemblFungi"/>
</dbReference>
<protein>
    <recommendedName>
        <fullName evidence="12 13">Phosphatidylethanolamine N-methyltransferase</fullName>
        <shortName evidence="12">PE methyltransferase</shortName>
        <shortName evidence="12 13">PEAMT</shortName>
        <shortName evidence="12">PEMT</shortName>
        <ecNumber evidence="12 13">2.1.1.17</ecNumber>
    </recommendedName>
</protein>
<reference evidence="17 18" key="1">
    <citation type="journal article" date="2017" name="Mycologia">
        <title>Bifiguratus adelaidae, gen. et sp. nov., a new member of Mucoromycotina in endophytic and soil-dwelling habitats.</title>
        <authorList>
            <person name="Torres-Cruz T.J."/>
            <person name="Billingsley Tobias T.L."/>
            <person name="Almatruk M."/>
            <person name="Hesse C."/>
            <person name="Kuske C.R."/>
            <person name="Desiro A."/>
            <person name="Benucci G.M."/>
            <person name="Bonito G."/>
            <person name="Stajich J.E."/>
            <person name="Dunlap C."/>
            <person name="Arnold A.E."/>
            <person name="Porras-Alfaro A."/>
        </authorList>
    </citation>
    <scope>NUCLEOTIDE SEQUENCE [LARGE SCALE GENOMIC DNA]</scope>
    <source>
        <strain evidence="17 18">AZ0501</strain>
    </source>
</reference>
<evidence type="ECO:0000259" key="16">
    <source>
        <dbReference type="Pfam" id="PF17751"/>
    </source>
</evidence>
<dbReference type="AlphaFoldDB" id="A0A261Y3G6"/>
<dbReference type="GO" id="GO:0032259">
    <property type="term" value="P:methylation"/>
    <property type="evidence" value="ECO:0007669"/>
    <property type="project" value="UniProtKB-KW"/>
</dbReference>
<keyword evidence="3 12" id="KW-0489">Methyltransferase</keyword>
<evidence type="ECO:0000256" key="10">
    <source>
        <dbReference type="ARBA" id="ARBA00023209"/>
    </source>
</evidence>
<evidence type="ECO:0000313" key="18">
    <source>
        <dbReference type="Proteomes" id="UP000242875"/>
    </source>
</evidence>
<feature type="transmembrane region" description="Helical" evidence="12 13">
    <location>
        <begin position="276"/>
        <end position="298"/>
    </location>
</feature>
<keyword evidence="10 12" id="KW-0594">Phospholipid biosynthesis</keyword>
<feature type="domain" description="SKICH" evidence="16">
    <location>
        <begin position="749"/>
        <end position="845"/>
    </location>
</feature>
<dbReference type="GO" id="GO:0097038">
    <property type="term" value="C:perinuclear endoplasmic reticulum"/>
    <property type="evidence" value="ECO:0007669"/>
    <property type="project" value="EnsemblFungi"/>
</dbReference>
<feature type="compositionally biased region" description="Low complexity" evidence="15">
    <location>
        <begin position="12"/>
        <end position="23"/>
    </location>
</feature>
<keyword evidence="5 12" id="KW-0949">S-adenosyl-L-methionine</keyword>
<comment type="caution">
    <text evidence="12 13">Lacks conserved residue(s) required for the propagation of feature annotation.</text>
</comment>
<dbReference type="HAMAP" id="MF_03217">
    <property type="entry name" value="PEMT"/>
    <property type="match status" value="1"/>
</dbReference>
<evidence type="ECO:0000256" key="9">
    <source>
        <dbReference type="ARBA" id="ARBA00023136"/>
    </source>
</evidence>
<dbReference type="PANTHER" id="PTHR32138">
    <property type="entry name" value="PHOSPHATIDYLETHANOLAMINE N-METHYLTRANSFERASE"/>
    <property type="match status" value="1"/>
</dbReference>
<feature type="region of interest" description="Disordered" evidence="15">
    <location>
        <begin position="1"/>
        <end position="30"/>
    </location>
</feature>
<feature type="transmembrane region" description="Helical" evidence="12 13">
    <location>
        <begin position="489"/>
        <end position="510"/>
    </location>
</feature>
<evidence type="ECO:0000256" key="12">
    <source>
        <dbReference type="HAMAP-Rule" id="MF_03217"/>
    </source>
</evidence>
<evidence type="ECO:0000256" key="5">
    <source>
        <dbReference type="ARBA" id="ARBA00022691"/>
    </source>
</evidence>
<dbReference type="UniPathway" id="UPA00753"/>
<evidence type="ECO:0000313" key="17">
    <source>
        <dbReference type="EMBL" id="OZJ05170.1"/>
    </source>
</evidence>
<accession>A0A261Y3G6</accession>
<evidence type="ECO:0000256" key="1">
    <source>
        <dbReference type="ARBA" id="ARBA00004127"/>
    </source>
</evidence>
<evidence type="ECO:0000256" key="7">
    <source>
        <dbReference type="ARBA" id="ARBA00022989"/>
    </source>
</evidence>
<gene>
    <name evidence="17" type="ORF">BZG36_02229</name>
</gene>
<keyword evidence="9 12" id="KW-0472">Membrane</keyword>
<dbReference type="Pfam" id="PF04191">
    <property type="entry name" value="PEMT"/>
    <property type="match status" value="2"/>
</dbReference>
<keyword evidence="12 13" id="KW-0256">Endoplasmic reticulum</keyword>
<dbReference type="PIRSF" id="PIRSF000383">
    <property type="entry name" value="PEAMT"/>
    <property type="match status" value="1"/>
</dbReference>
<feature type="transmembrane region" description="Helical" evidence="12 13">
    <location>
        <begin position="378"/>
        <end position="398"/>
    </location>
</feature>
<organism evidence="17 18">
    <name type="scientific">Bifiguratus adelaidae</name>
    <dbReference type="NCBI Taxonomy" id="1938954"/>
    <lineage>
        <taxon>Eukaryota</taxon>
        <taxon>Fungi</taxon>
        <taxon>Fungi incertae sedis</taxon>
        <taxon>Mucoromycota</taxon>
        <taxon>Mucoromycotina</taxon>
        <taxon>Endogonomycetes</taxon>
        <taxon>Endogonales</taxon>
        <taxon>Endogonales incertae sedis</taxon>
        <taxon>Bifiguratus</taxon>
    </lineage>
</organism>
<dbReference type="GO" id="GO:0005789">
    <property type="term" value="C:endoplasmic reticulum membrane"/>
    <property type="evidence" value="ECO:0007669"/>
    <property type="project" value="UniProtKB-SubCell"/>
</dbReference>
<feature type="transmembrane region" description="Helical" evidence="12 13">
    <location>
        <begin position="101"/>
        <end position="122"/>
    </location>
</feature>
<dbReference type="OrthoDB" id="4583at2759"/>
<keyword evidence="11 12" id="KW-1208">Phospholipid metabolism</keyword>
<keyword evidence="18" id="KW-1185">Reference proteome</keyword>
<dbReference type="EC" id="2.1.1.17" evidence="12 13"/>
<evidence type="ECO:0000256" key="13">
    <source>
        <dbReference type="RuleBase" id="RU361122"/>
    </source>
</evidence>
<comment type="pathway">
    <text evidence="12 13">Phospholipid metabolism; phosphatidylcholine biosynthesis.</text>
</comment>
<dbReference type="Gene3D" id="2.60.40.2840">
    <property type="match status" value="1"/>
</dbReference>
<feature type="transmembrane region" description="Helical" evidence="12 13">
    <location>
        <begin position="244"/>
        <end position="264"/>
    </location>
</feature>
<evidence type="ECO:0000256" key="11">
    <source>
        <dbReference type="ARBA" id="ARBA00023264"/>
    </source>
</evidence>
<dbReference type="GO" id="GO:0006656">
    <property type="term" value="P:phosphatidylcholine biosynthetic process"/>
    <property type="evidence" value="ECO:0007669"/>
    <property type="project" value="UniProtKB-UniRule"/>
</dbReference>
<dbReference type="PROSITE" id="PS51598">
    <property type="entry name" value="SAM_CHO2"/>
    <property type="match status" value="1"/>
</dbReference>
<keyword evidence="2 12" id="KW-0444">Lipid biosynthesis</keyword>
<feature type="transmembrane region" description="Helical" evidence="12 13">
    <location>
        <begin position="76"/>
        <end position="95"/>
    </location>
</feature>
<dbReference type="InterPro" id="IPR007318">
    <property type="entry name" value="Phopholipid_MeTrfase"/>
</dbReference>
<evidence type="ECO:0000256" key="8">
    <source>
        <dbReference type="ARBA" id="ARBA00023098"/>
    </source>
</evidence>
<keyword evidence="14" id="KW-0175">Coiled coil</keyword>
<proteinExistence type="inferred from homology"/>
<keyword evidence="4 12" id="KW-0808">Transferase</keyword>
<dbReference type="InterPro" id="IPR041611">
    <property type="entry name" value="SKICH"/>
</dbReference>
<evidence type="ECO:0000256" key="14">
    <source>
        <dbReference type="SAM" id="Coils"/>
    </source>
</evidence>
<comment type="similarity">
    <text evidence="12 13">Belongs to the class VI-like SAM-binding methyltransferase superfamily. CHO2 family.</text>
</comment>
<dbReference type="Pfam" id="PF17751">
    <property type="entry name" value="SKICH"/>
    <property type="match status" value="1"/>
</dbReference>
<evidence type="ECO:0000256" key="2">
    <source>
        <dbReference type="ARBA" id="ARBA00022516"/>
    </source>
</evidence>
<dbReference type="Proteomes" id="UP000242875">
    <property type="component" value="Unassembled WGS sequence"/>
</dbReference>
<dbReference type="EMBL" id="MVBO01000021">
    <property type="protein sequence ID" value="OZJ05170.1"/>
    <property type="molecule type" value="Genomic_DNA"/>
</dbReference>
<keyword evidence="8 12" id="KW-0443">Lipid metabolism</keyword>
<comment type="subcellular location">
    <subcellularLocation>
        <location evidence="1">Endomembrane system</location>
        <topology evidence="1">Multi-pass membrane protein</topology>
    </subcellularLocation>
    <subcellularLocation>
        <location evidence="12 13">Endoplasmic reticulum membrane</location>
        <topology evidence="12 13">Multi-pass membrane protein</topology>
    </subcellularLocation>
</comment>
<feature type="transmembrane region" description="Helical" evidence="12 13">
    <location>
        <begin position="183"/>
        <end position="204"/>
    </location>
</feature>
<evidence type="ECO:0000256" key="4">
    <source>
        <dbReference type="ARBA" id="ARBA00022679"/>
    </source>
</evidence>
<dbReference type="InterPro" id="IPR016219">
    <property type="entry name" value="Phosphatid-EA_MeTrfase_fun"/>
</dbReference>
<comment type="caution">
    <text evidence="17">The sequence shown here is derived from an EMBL/GenBank/DDBJ whole genome shotgun (WGS) entry which is preliminary data.</text>
</comment>
<comment type="function">
    <text evidence="12 13">Catalyzes the first step of the methylation pathway of phosphatidylcholine biosynthesis, the SAM-dependent methylation of phosphatidylethanolamine (PE) to phosphatidylmonomethylethanolamine (PMME).</text>
</comment>
<dbReference type="GO" id="GO:0004608">
    <property type="term" value="F:phosphatidylethanolamine N-methyltransferase activity"/>
    <property type="evidence" value="ECO:0007669"/>
    <property type="project" value="UniProtKB-UniRule"/>
</dbReference>
<keyword evidence="6 12" id="KW-0812">Transmembrane</keyword>
<evidence type="ECO:0000256" key="6">
    <source>
        <dbReference type="ARBA" id="ARBA00022692"/>
    </source>
</evidence>
<sequence length="944" mass="108269">MSNESSLRQRKSGLPPIGPSSLSKEAISDGRAEDIDVDKKETISYGKTLNGKVFRVPQTHDMVSTLFDVRQRKSTFDLITLSIMLGETILFFTLPLTAKRIFFTVLFLLWRTGYNVGLGYLLNVQSKDRRMVQWAKKYAIFDEKKRPEVYRWLKRELSAKMGSDYDFVTAPIEYNTWLLYRQLVDIILMNDFTAYMCFVLSWINLSPQNSNFLLDVLRWVGGILMILFNVWVKLDAHRVVKDFAWYWGDFFFLIEQSLTFDGVFEMAPHPMYSVGYAGYYGLSLISASYTVLFVSLLAHAMQMAFLMFVEEPHIQKTYNPPSTPMRRASSQMFDLPPIESASPTVPSFPASARDNSVKSFRRDLIVFKNFDWFRSTDLALALLVSYAVFVPTVCLSHGRDDMTIKKFAIGQALFWRCFHTYGLGAILWMQSRSKFWTRHFIKWGATSREAWANWRTIYNMSLCMTYVSFFTACWTMYTLPSDWTYGTTLLRHTLGVMFILLHIWTSASIYEVLGDFGWFYGDFFIDGQPSGLLYTGIYRFLNNPEKIMGHAAFWGMTMIANSWQVFALAVFSQISNFLFINYVESPHMRKLYGSQMRKDAGLTKTLKTSLQSARTAIPKTIPAEVRAEINKIIAEKAELQQALARTKQVERAVKETVEKVEKVVEETAENLGELFEAAKPRLQEMVIETRLLIDTSRSRILPRVSENIDMNDLHAYALEFPTTSPTRRNATIPHSFTLGTRIEICWKAPMAHADWDWIGVYKVTANKNKLITDISSRGYWRWVSKPSEGEKSEDTYDKSKTNSGMTSGKLVFEGDVLPWEVGTYEFRYHHDGKHNVMAISTPFEITAPHVPDQLSVASASMVLLPICQAALNYDPNVIPNDVAEEFLLMPEKSAKRIVYAIKVLFGVEFAWEVIETCQSVYGLATRILDAKQALVPFTSQTKRI</sequence>
<keyword evidence="7 12" id="KW-1133">Transmembrane helix</keyword>
<comment type="catalytic activity">
    <reaction evidence="12 13">
        <text>a 1,2-diacyl-sn-glycero-3-phosphoethanolamine + S-adenosyl-L-methionine = a 1,2-diacyl-sn-glycero-3-phospho-N-methylethanolamine + S-adenosyl-L-homocysteine + H(+)</text>
        <dbReference type="Rhea" id="RHEA:11164"/>
        <dbReference type="ChEBI" id="CHEBI:15378"/>
        <dbReference type="ChEBI" id="CHEBI:57856"/>
        <dbReference type="ChEBI" id="CHEBI:59789"/>
        <dbReference type="ChEBI" id="CHEBI:64573"/>
        <dbReference type="ChEBI" id="CHEBI:64612"/>
        <dbReference type="EC" id="2.1.1.17"/>
    </reaction>
</comment>